<dbReference type="HOGENOM" id="CLU_000445_30_4_0"/>
<dbReference type="STRING" id="383372.Rcas_0997"/>
<dbReference type="GO" id="GO:0005829">
    <property type="term" value="C:cytosol"/>
    <property type="evidence" value="ECO:0007669"/>
    <property type="project" value="TreeGrafter"/>
</dbReference>
<feature type="DNA-binding region" description="OmpR/PhoB-type" evidence="9">
    <location>
        <begin position="129"/>
        <end position="228"/>
    </location>
</feature>
<evidence type="ECO:0000256" key="1">
    <source>
        <dbReference type="ARBA" id="ARBA00004496"/>
    </source>
</evidence>
<dbReference type="InterPro" id="IPR039420">
    <property type="entry name" value="WalR-like"/>
</dbReference>
<dbReference type="GO" id="GO:0045893">
    <property type="term" value="P:positive regulation of DNA-templated transcription"/>
    <property type="evidence" value="ECO:0007669"/>
    <property type="project" value="UniProtKB-ARBA"/>
</dbReference>
<dbReference type="CDD" id="cd00383">
    <property type="entry name" value="trans_reg_C"/>
    <property type="match status" value="1"/>
</dbReference>
<dbReference type="FunFam" id="3.40.50.2300:FF:000021">
    <property type="entry name" value="Two-component system response regulator KdpE"/>
    <property type="match status" value="1"/>
</dbReference>
<accession>A7NI08</accession>
<dbReference type="SUPFAM" id="SSF46894">
    <property type="entry name" value="C-terminal effector domain of the bipartite response regulators"/>
    <property type="match status" value="1"/>
</dbReference>
<evidence type="ECO:0000259" key="11">
    <source>
        <dbReference type="PROSITE" id="PS51755"/>
    </source>
</evidence>
<evidence type="ECO:0000313" key="12">
    <source>
        <dbReference type="EMBL" id="ABU57105.1"/>
    </source>
</evidence>
<evidence type="ECO:0000256" key="9">
    <source>
        <dbReference type="PROSITE-ProRule" id="PRU01091"/>
    </source>
</evidence>
<dbReference type="Gene3D" id="3.40.50.2300">
    <property type="match status" value="1"/>
</dbReference>
<keyword evidence="6 9" id="KW-0238">DNA-binding</keyword>
<dbReference type="GO" id="GO:0032993">
    <property type="term" value="C:protein-DNA complex"/>
    <property type="evidence" value="ECO:0007669"/>
    <property type="project" value="TreeGrafter"/>
</dbReference>
<name>A7NI08_ROSCS</name>
<dbReference type="eggNOG" id="COG0745">
    <property type="taxonomic scope" value="Bacteria"/>
</dbReference>
<dbReference type="PANTHER" id="PTHR48111:SF40">
    <property type="entry name" value="PHOSPHATE REGULON TRANSCRIPTIONAL REGULATORY PROTEIN PHOB"/>
    <property type="match status" value="1"/>
</dbReference>
<dbReference type="AlphaFoldDB" id="A7NI08"/>
<keyword evidence="5" id="KW-0805">Transcription regulation</keyword>
<comment type="subcellular location">
    <subcellularLocation>
        <location evidence="1">Cytoplasm</location>
    </subcellularLocation>
</comment>
<feature type="modified residue" description="4-aspartylphosphate" evidence="8">
    <location>
        <position position="54"/>
    </location>
</feature>
<evidence type="ECO:0000256" key="4">
    <source>
        <dbReference type="ARBA" id="ARBA00023012"/>
    </source>
</evidence>
<dbReference type="FunFam" id="1.10.10.10:FF:000018">
    <property type="entry name" value="DNA-binding response regulator ResD"/>
    <property type="match status" value="1"/>
</dbReference>
<dbReference type="Gene3D" id="1.10.10.10">
    <property type="entry name" value="Winged helix-like DNA-binding domain superfamily/Winged helix DNA-binding domain"/>
    <property type="match status" value="1"/>
</dbReference>
<proteinExistence type="predicted"/>
<dbReference type="GO" id="GO:0000156">
    <property type="term" value="F:phosphorelay response regulator activity"/>
    <property type="evidence" value="ECO:0007669"/>
    <property type="project" value="TreeGrafter"/>
</dbReference>
<dbReference type="PROSITE" id="PS51755">
    <property type="entry name" value="OMPR_PHOB"/>
    <property type="match status" value="1"/>
</dbReference>
<evidence type="ECO:0000259" key="10">
    <source>
        <dbReference type="PROSITE" id="PS50110"/>
    </source>
</evidence>
<dbReference type="InterPro" id="IPR036388">
    <property type="entry name" value="WH-like_DNA-bd_sf"/>
</dbReference>
<reference evidence="12 13" key="1">
    <citation type="submission" date="2007-08" db="EMBL/GenBank/DDBJ databases">
        <title>Complete sequence of Roseiflexus castenholzii DSM 13941.</title>
        <authorList>
            <consortium name="US DOE Joint Genome Institute"/>
            <person name="Copeland A."/>
            <person name="Lucas S."/>
            <person name="Lapidus A."/>
            <person name="Barry K."/>
            <person name="Glavina del Rio T."/>
            <person name="Dalin E."/>
            <person name="Tice H."/>
            <person name="Pitluck S."/>
            <person name="Thompson L.S."/>
            <person name="Brettin T."/>
            <person name="Bruce D."/>
            <person name="Detter J.C."/>
            <person name="Han C."/>
            <person name="Tapia R."/>
            <person name="Schmutz J."/>
            <person name="Larimer F."/>
            <person name="Land M."/>
            <person name="Hauser L."/>
            <person name="Kyrpides N."/>
            <person name="Mikhailova N."/>
            <person name="Bryant D.A."/>
            <person name="Hanada S."/>
            <person name="Tsukatani Y."/>
            <person name="Richardson P."/>
        </authorList>
    </citation>
    <scope>NUCLEOTIDE SEQUENCE [LARGE SCALE GENOMIC DNA]</scope>
    <source>
        <strain evidence="13">DSM 13941 / HLO8</strain>
    </source>
</reference>
<dbReference type="GO" id="GO:0000987">
    <property type="term" value="F:cis-regulatory region sequence-specific DNA binding"/>
    <property type="evidence" value="ECO:0007669"/>
    <property type="project" value="UniProtKB-ARBA"/>
</dbReference>
<dbReference type="PANTHER" id="PTHR48111">
    <property type="entry name" value="REGULATOR OF RPOS"/>
    <property type="match status" value="1"/>
</dbReference>
<evidence type="ECO:0000256" key="5">
    <source>
        <dbReference type="ARBA" id="ARBA00023015"/>
    </source>
</evidence>
<dbReference type="InterPro" id="IPR001867">
    <property type="entry name" value="OmpR/PhoB-type_DNA-bd"/>
</dbReference>
<dbReference type="Proteomes" id="UP000000263">
    <property type="component" value="Chromosome"/>
</dbReference>
<evidence type="ECO:0000313" key="13">
    <source>
        <dbReference type="Proteomes" id="UP000000263"/>
    </source>
</evidence>
<keyword evidence="2" id="KW-0963">Cytoplasm</keyword>
<gene>
    <name evidence="12" type="ordered locus">Rcas_0997</name>
</gene>
<dbReference type="InterPro" id="IPR001789">
    <property type="entry name" value="Sig_transdc_resp-reg_receiver"/>
</dbReference>
<keyword evidence="3 8" id="KW-0597">Phosphoprotein</keyword>
<dbReference type="SMART" id="SM00448">
    <property type="entry name" value="REC"/>
    <property type="match status" value="1"/>
</dbReference>
<organism evidence="12 13">
    <name type="scientific">Roseiflexus castenholzii (strain DSM 13941 / HLO8)</name>
    <dbReference type="NCBI Taxonomy" id="383372"/>
    <lineage>
        <taxon>Bacteria</taxon>
        <taxon>Bacillati</taxon>
        <taxon>Chloroflexota</taxon>
        <taxon>Chloroflexia</taxon>
        <taxon>Chloroflexales</taxon>
        <taxon>Roseiflexineae</taxon>
        <taxon>Roseiflexaceae</taxon>
        <taxon>Roseiflexus</taxon>
    </lineage>
</organism>
<keyword evidence="7" id="KW-0804">Transcription</keyword>
<dbReference type="InterPro" id="IPR016032">
    <property type="entry name" value="Sig_transdc_resp-reg_C-effctor"/>
</dbReference>
<keyword evidence="4" id="KW-0902">Two-component regulatory system</keyword>
<dbReference type="SMART" id="SM00862">
    <property type="entry name" value="Trans_reg_C"/>
    <property type="match status" value="1"/>
</dbReference>
<evidence type="ECO:0000256" key="6">
    <source>
        <dbReference type="ARBA" id="ARBA00023125"/>
    </source>
</evidence>
<feature type="domain" description="Response regulatory" evidence="10">
    <location>
        <begin position="5"/>
        <end position="118"/>
    </location>
</feature>
<dbReference type="KEGG" id="rca:Rcas_0997"/>
<dbReference type="EMBL" id="CP000804">
    <property type="protein sequence ID" value="ABU57105.1"/>
    <property type="molecule type" value="Genomic_DNA"/>
</dbReference>
<dbReference type="SUPFAM" id="SSF52172">
    <property type="entry name" value="CheY-like"/>
    <property type="match status" value="1"/>
</dbReference>
<dbReference type="Pfam" id="PF00486">
    <property type="entry name" value="Trans_reg_C"/>
    <property type="match status" value="1"/>
</dbReference>
<dbReference type="GO" id="GO:0042802">
    <property type="term" value="F:identical protein binding"/>
    <property type="evidence" value="ECO:0007669"/>
    <property type="project" value="UniProtKB-ARBA"/>
</dbReference>
<evidence type="ECO:0000256" key="8">
    <source>
        <dbReference type="PROSITE-ProRule" id="PRU00169"/>
    </source>
</evidence>
<evidence type="ECO:0000256" key="3">
    <source>
        <dbReference type="ARBA" id="ARBA00022553"/>
    </source>
</evidence>
<dbReference type="PROSITE" id="PS50110">
    <property type="entry name" value="RESPONSE_REGULATORY"/>
    <property type="match status" value="1"/>
</dbReference>
<evidence type="ECO:0000256" key="7">
    <source>
        <dbReference type="ARBA" id="ARBA00023163"/>
    </source>
</evidence>
<protein>
    <submittedName>
        <fullName evidence="12">Two component transcriptional regulator, winged helix family</fullName>
    </submittedName>
</protein>
<evidence type="ECO:0000256" key="2">
    <source>
        <dbReference type="ARBA" id="ARBA00022490"/>
    </source>
</evidence>
<dbReference type="Gene3D" id="6.10.250.690">
    <property type="match status" value="1"/>
</dbReference>
<keyword evidence="13" id="KW-1185">Reference proteome</keyword>
<dbReference type="InterPro" id="IPR011006">
    <property type="entry name" value="CheY-like_superfamily"/>
</dbReference>
<sequence length="230" mass="26542">MHMSTILLVEDDPILSETLRYNLEREGYSVINAVDGVAGLERARRDQPDMVILDVMLPRLDGFSVCRILRQESEVPILILTARQDEIDRIAGLELGADDYVAKPFSLGELLARVRAIMRRSERRIGMMREVLDAGSLRVDTGSRRAWRDNVELNLSQKEFDLLVCLMRNRSMALSRDMLLERVWGYDFLGDSRTVDVHIRWLREKVEPDPSRPVYIHTVRGIGYRFEAPN</sequence>
<dbReference type="Pfam" id="PF00072">
    <property type="entry name" value="Response_reg"/>
    <property type="match status" value="1"/>
</dbReference>
<feature type="domain" description="OmpR/PhoB-type" evidence="11">
    <location>
        <begin position="129"/>
        <end position="228"/>
    </location>
</feature>